<keyword evidence="3 6" id="KW-0812">Transmembrane</keyword>
<dbReference type="SUPFAM" id="SSF103473">
    <property type="entry name" value="MFS general substrate transporter"/>
    <property type="match status" value="1"/>
</dbReference>
<comment type="caution">
    <text evidence="9">The sequence shown here is derived from an EMBL/GenBank/DDBJ whole genome shotgun (WGS) entry which is preliminary data.</text>
</comment>
<feature type="transmembrane region" description="Helical" evidence="6">
    <location>
        <begin position="164"/>
        <end position="183"/>
    </location>
</feature>
<organism evidence="9 10">
    <name type="scientific">Legionella nautarum</name>
    <dbReference type="NCBI Taxonomy" id="45070"/>
    <lineage>
        <taxon>Bacteria</taxon>
        <taxon>Pseudomonadati</taxon>
        <taxon>Pseudomonadota</taxon>
        <taxon>Gammaproteobacteria</taxon>
        <taxon>Legionellales</taxon>
        <taxon>Legionellaceae</taxon>
        <taxon>Legionella</taxon>
    </lineage>
</organism>
<dbReference type="Pfam" id="PF07690">
    <property type="entry name" value="MFS_1"/>
    <property type="match status" value="1"/>
</dbReference>
<proteinExistence type="predicted"/>
<evidence type="ECO:0000256" key="2">
    <source>
        <dbReference type="ARBA" id="ARBA00022448"/>
    </source>
</evidence>
<feature type="signal peptide" evidence="7">
    <location>
        <begin position="1"/>
        <end position="20"/>
    </location>
</feature>
<feature type="transmembrane region" description="Helical" evidence="6">
    <location>
        <begin position="28"/>
        <end position="52"/>
    </location>
</feature>
<dbReference type="GO" id="GO:0016020">
    <property type="term" value="C:membrane"/>
    <property type="evidence" value="ECO:0007669"/>
    <property type="project" value="UniProtKB-SubCell"/>
</dbReference>
<dbReference type="RefSeq" id="WP_058503959.1">
    <property type="nucleotide sequence ID" value="NZ_CAAAIF010000001.1"/>
</dbReference>
<feature type="transmembrane region" description="Helical" evidence="6">
    <location>
        <begin position="376"/>
        <end position="397"/>
    </location>
</feature>
<feature type="transmembrane region" description="Helical" evidence="6">
    <location>
        <begin position="257"/>
        <end position="279"/>
    </location>
</feature>
<sequence>MNKRLLIVFLLGFSSGLPLALTSSTLQAWFADAGMSVLATGMLSLVGMPYVYRIAWGPILDRYSLLPLGKRRSWILVMQFALLLGFNAMAWLSPTQYPEWMAILAFACACFSATQDVAIDAHRVEYLPTKEHGLGASLATFGYRLALLLAGGFALVLAKHLGWSYTYRLMGFLMLVGVIATLWSSEPSRPANNQTQTGFVESFIAPIKELFARRRIIPLLFFILFYKLGEAFTATTSGIVMPFLIQGVGFSIDTIGYVNKMMGISSILLGGLAAGILLIRWSLFRALFVFGLLQALTNVLFIALAIVGKNLFLFATAVICDNFAAGMGSTALVAFFMRLTKQPYTATQFSLLVAIAALPRIFSGPCAAMLQMWLGWIGLYQLAFILALGFIPFLILIRDHTKVTIDRLIEEREGLKEVKIWQEN</sequence>
<dbReference type="PANTHER" id="PTHR12778">
    <property type="entry name" value="SOLUTE CARRIER FAMILY 33 ACETYL-COA TRANSPORTER -RELATED"/>
    <property type="match status" value="1"/>
</dbReference>
<dbReference type="STRING" id="45070.Lnau_0909"/>
<dbReference type="PANTHER" id="PTHR12778:SF10">
    <property type="entry name" value="MAJOR FACILITATOR SUPERFAMILY DOMAIN-CONTAINING PROTEIN 3"/>
    <property type="match status" value="1"/>
</dbReference>
<dbReference type="InterPro" id="IPR020846">
    <property type="entry name" value="MFS_dom"/>
</dbReference>
<comment type="subcellular location">
    <subcellularLocation>
        <location evidence="1">Membrane</location>
        <topology evidence="1">Multi-pass membrane protein</topology>
    </subcellularLocation>
</comment>
<dbReference type="PROSITE" id="PS50850">
    <property type="entry name" value="MFS"/>
    <property type="match status" value="1"/>
</dbReference>
<evidence type="ECO:0000256" key="1">
    <source>
        <dbReference type="ARBA" id="ARBA00004141"/>
    </source>
</evidence>
<reference evidence="9 10" key="1">
    <citation type="submission" date="2015-11" db="EMBL/GenBank/DDBJ databases">
        <title>Genomic analysis of 38 Legionella species identifies large and diverse effector repertoires.</title>
        <authorList>
            <person name="Burstein D."/>
            <person name="Amaro F."/>
            <person name="Zusman T."/>
            <person name="Lifshitz Z."/>
            <person name="Cohen O."/>
            <person name="Gilbert J.A."/>
            <person name="Pupko T."/>
            <person name="Shuman H.A."/>
            <person name="Segal G."/>
        </authorList>
    </citation>
    <scope>NUCLEOTIDE SEQUENCE [LARGE SCALE GENOMIC DNA]</scope>
    <source>
        <strain evidence="9 10">ATCC 49506</strain>
    </source>
</reference>
<keyword evidence="4 6" id="KW-1133">Transmembrane helix</keyword>
<dbReference type="InterPro" id="IPR011701">
    <property type="entry name" value="MFS"/>
</dbReference>
<dbReference type="EMBL" id="LNYO01000013">
    <property type="protein sequence ID" value="KTD35925.1"/>
    <property type="molecule type" value="Genomic_DNA"/>
</dbReference>
<dbReference type="AlphaFoldDB" id="A0A0W0WUD7"/>
<name>A0A0W0WUD7_9GAMM</name>
<dbReference type="GO" id="GO:0022857">
    <property type="term" value="F:transmembrane transporter activity"/>
    <property type="evidence" value="ECO:0007669"/>
    <property type="project" value="InterPro"/>
</dbReference>
<keyword evidence="2" id="KW-0813">Transport</keyword>
<evidence type="ECO:0000256" key="4">
    <source>
        <dbReference type="ARBA" id="ARBA00022989"/>
    </source>
</evidence>
<evidence type="ECO:0000256" key="5">
    <source>
        <dbReference type="ARBA" id="ARBA00023136"/>
    </source>
</evidence>
<protein>
    <submittedName>
        <fullName evidence="9">Beta lactamase induction signal transducer AmpG</fullName>
    </submittedName>
</protein>
<accession>A0A0W0WUD7</accession>
<evidence type="ECO:0000256" key="7">
    <source>
        <dbReference type="SAM" id="SignalP"/>
    </source>
</evidence>
<feature type="transmembrane region" description="Helical" evidence="6">
    <location>
        <begin position="312"/>
        <end position="337"/>
    </location>
</feature>
<gene>
    <name evidence="9" type="ORF">Lnau_0909</name>
</gene>
<evidence type="ECO:0000313" key="10">
    <source>
        <dbReference type="Proteomes" id="UP000054725"/>
    </source>
</evidence>
<feature type="transmembrane region" description="Helical" evidence="6">
    <location>
        <begin position="216"/>
        <end position="245"/>
    </location>
</feature>
<dbReference type="InterPro" id="IPR036259">
    <property type="entry name" value="MFS_trans_sf"/>
</dbReference>
<dbReference type="Proteomes" id="UP000054725">
    <property type="component" value="Unassembled WGS sequence"/>
</dbReference>
<evidence type="ECO:0000259" key="8">
    <source>
        <dbReference type="PROSITE" id="PS50850"/>
    </source>
</evidence>
<dbReference type="OrthoDB" id="9787815at2"/>
<feature type="transmembrane region" description="Helical" evidence="6">
    <location>
        <begin position="286"/>
        <end position="306"/>
    </location>
</feature>
<evidence type="ECO:0000256" key="6">
    <source>
        <dbReference type="SAM" id="Phobius"/>
    </source>
</evidence>
<keyword evidence="7" id="KW-0732">Signal</keyword>
<feature type="transmembrane region" description="Helical" evidence="6">
    <location>
        <begin position="100"/>
        <end position="121"/>
    </location>
</feature>
<feature type="chain" id="PRO_5006915834" evidence="7">
    <location>
        <begin position="21"/>
        <end position="424"/>
    </location>
</feature>
<dbReference type="PATRIC" id="fig|45070.6.peg.963"/>
<evidence type="ECO:0000256" key="3">
    <source>
        <dbReference type="ARBA" id="ARBA00022692"/>
    </source>
</evidence>
<dbReference type="InterPro" id="IPR004752">
    <property type="entry name" value="AmpG_permease/AT-1"/>
</dbReference>
<feature type="transmembrane region" description="Helical" evidence="6">
    <location>
        <begin position="349"/>
        <end position="370"/>
    </location>
</feature>
<feature type="domain" description="Major facilitator superfamily (MFS) profile" evidence="8">
    <location>
        <begin position="4"/>
        <end position="401"/>
    </location>
</feature>
<evidence type="ECO:0000313" key="9">
    <source>
        <dbReference type="EMBL" id="KTD35925.1"/>
    </source>
</evidence>
<dbReference type="Gene3D" id="1.20.1250.20">
    <property type="entry name" value="MFS general substrate transporter like domains"/>
    <property type="match status" value="1"/>
</dbReference>
<dbReference type="NCBIfam" id="TIGR00901">
    <property type="entry name" value="2A0125"/>
    <property type="match status" value="1"/>
</dbReference>
<feature type="transmembrane region" description="Helical" evidence="6">
    <location>
        <begin position="73"/>
        <end position="94"/>
    </location>
</feature>
<keyword evidence="10" id="KW-1185">Reference proteome</keyword>
<feature type="transmembrane region" description="Helical" evidence="6">
    <location>
        <begin position="133"/>
        <end position="158"/>
    </location>
</feature>
<keyword evidence="5 6" id="KW-0472">Membrane</keyword>